<evidence type="ECO:0000313" key="2">
    <source>
        <dbReference type="EMBL" id="EEG28933.1"/>
    </source>
</evidence>
<dbReference type="HOGENOM" id="CLU_3134173_0_0_9"/>
<name>C0EHW1_9FIRM</name>
<reference evidence="2 3" key="2">
    <citation type="submission" date="2009-02" db="EMBL/GenBank/DDBJ databases">
        <title>Draft genome sequence of Clostridium methylpentosum (DSM 5476).</title>
        <authorList>
            <person name="Sudarsanam P."/>
            <person name="Ley R."/>
            <person name="Guruge J."/>
            <person name="Turnbaugh P.J."/>
            <person name="Mahowald M."/>
            <person name="Liep D."/>
            <person name="Gordon J."/>
        </authorList>
    </citation>
    <scope>NUCLEOTIDE SEQUENCE [LARGE SCALE GENOMIC DNA]</scope>
    <source>
        <strain evidence="2 3">DSM 5476</strain>
    </source>
</reference>
<keyword evidence="3" id="KW-1185">Reference proteome</keyword>
<comment type="caution">
    <text evidence="2">The sequence shown here is derived from an EMBL/GenBank/DDBJ whole genome shotgun (WGS) entry which is preliminary data.</text>
</comment>
<keyword evidence="1" id="KW-0812">Transmembrane</keyword>
<dbReference type="STRING" id="537013.CLOSTMETH_03456"/>
<evidence type="ECO:0000256" key="1">
    <source>
        <dbReference type="SAM" id="Phobius"/>
    </source>
</evidence>
<organism evidence="2 3">
    <name type="scientific">[Clostridium] methylpentosum DSM 5476</name>
    <dbReference type="NCBI Taxonomy" id="537013"/>
    <lineage>
        <taxon>Bacteria</taxon>
        <taxon>Bacillati</taxon>
        <taxon>Bacillota</taxon>
        <taxon>Clostridia</taxon>
        <taxon>Eubacteriales</taxon>
        <taxon>Oscillospiraceae</taxon>
        <taxon>Oscillospiraceae incertae sedis</taxon>
    </lineage>
</organism>
<keyword evidence="1" id="KW-1133">Transmembrane helix</keyword>
<evidence type="ECO:0000313" key="3">
    <source>
        <dbReference type="Proteomes" id="UP000003340"/>
    </source>
</evidence>
<accession>C0EHW1</accession>
<reference evidence="2 3" key="1">
    <citation type="submission" date="2009-01" db="EMBL/GenBank/DDBJ databases">
        <authorList>
            <person name="Fulton L."/>
            <person name="Clifton S."/>
            <person name="Fulton B."/>
            <person name="Xu J."/>
            <person name="Minx P."/>
            <person name="Pepin K.H."/>
            <person name="Johnson M."/>
            <person name="Bhonagiri V."/>
            <person name="Nash W.E."/>
            <person name="Mardis E.R."/>
            <person name="Wilson R.K."/>
        </authorList>
    </citation>
    <scope>NUCLEOTIDE SEQUENCE [LARGE SCALE GENOMIC DNA]</scope>
    <source>
        <strain evidence="2 3">DSM 5476</strain>
    </source>
</reference>
<dbReference type="AlphaFoldDB" id="C0EHW1"/>
<proteinExistence type="predicted"/>
<dbReference type="Proteomes" id="UP000003340">
    <property type="component" value="Unassembled WGS sequence"/>
</dbReference>
<feature type="transmembrane region" description="Helical" evidence="1">
    <location>
        <begin position="12"/>
        <end position="36"/>
    </location>
</feature>
<protein>
    <submittedName>
        <fullName evidence="2">Uncharacterized protein</fullName>
    </submittedName>
</protein>
<sequence>MKDKRAPLQQRRPFVLSFCAGAQMDFSHLMPVWWGFKFKRTFLSWEGYL</sequence>
<gene>
    <name evidence="2" type="ORF">CLOSTMETH_03456</name>
</gene>
<keyword evidence="1" id="KW-0472">Membrane</keyword>
<dbReference type="EMBL" id="ACEC01000122">
    <property type="protein sequence ID" value="EEG28933.1"/>
    <property type="molecule type" value="Genomic_DNA"/>
</dbReference>